<protein>
    <submittedName>
        <fullName evidence="2">Uncharacterized protein</fullName>
    </submittedName>
</protein>
<reference evidence="2 3" key="1">
    <citation type="submission" date="2019-03" db="EMBL/GenBank/DDBJ databases">
        <title>Single cell metagenomics reveals metabolic interactions within the superorganism composed of flagellate Streblomastix strix and complex community of Bacteroidetes bacteria on its surface.</title>
        <authorList>
            <person name="Treitli S.C."/>
            <person name="Kolisko M."/>
            <person name="Husnik F."/>
            <person name="Keeling P."/>
            <person name="Hampl V."/>
        </authorList>
    </citation>
    <scope>NUCLEOTIDE SEQUENCE [LARGE SCALE GENOMIC DNA]</scope>
    <source>
        <strain evidence="2">ST1C</strain>
    </source>
</reference>
<evidence type="ECO:0000256" key="1">
    <source>
        <dbReference type="SAM" id="MobiDB-lite"/>
    </source>
</evidence>
<dbReference type="AlphaFoldDB" id="A0A5J4WSD2"/>
<evidence type="ECO:0000313" key="3">
    <source>
        <dbReference type="Proteomes" id="UP000324800"/>
    </source>
</evidence>
<gene>
    <name evidence="2" type="ORF">EZS28_006635</name>
</gene>
<dbReference type="EMBL" id="SNRW01001093">
    <property type="protein sequence ID" value="KAA6397838.1"/>
    <property type="molecule type" value="Genomic_DNA"/>
</dbReference>
<dbReference type="Proteomes" id="UP000324800">
    <property type="component" value="Unassembled WGS sequence"/>
</dbReference>
<sequence>MPLTRNDRGQEAMQLENLCIYRRYSEPELGSHNFTVSDITGNEDSIRVWLNDRNGQEPVKHRTDGRVLGQILKHKKNDNSNDNILKDKSVAVIKKSNGTSQEKETRKNKSLGFNNYRDPIQKSWILSRRAYHQVTLKVERQGSCQQTLEQMDPTQQQLDTRHNVVDQQPSLQPTIVIHETQQMDDNADRCFKLKMGAKLNKENQEKVIEHEEWKDENHKNSSQ</sequence>
<comment type="caution">
    <text evidence="2">The sequence shown here is derived from an EMBL/GenBank/DDBJ whole genome shotgun (WGS) entry which is preliminary data.</text>
</comment>
<evidence type="ECO:0000313" key="2">
    <source>
        <dbReference type="EMBL" id="KAA6397838.1"/>
    </source>
</evidence>
<proteinExistence type="predicted"/>
<name>A0A5J4WSD2_9EUKA</name>
<organism evidence="2 3">
    <name type="scientific">Streblomastix strix</name>
    <dbReference type="NCBI Taxonomy" id="222440"/>
    <lineage>
        <taxon>Eukaryota</taxon>
        <taxon>Metamonada</taxon>
        <taxon>Preaxostyla</taxon>
        <taxon>Oxymonadida</taxon>
        <taxon>Streblomastigidae</taxon>
        <taxon>Streblomastix</taxon>
    </lineage>
</organism>
<accession>A0A5J4WSD2</accession>
<feature type="region of interest" description="Disordered" evidence="1">
    <location>
        <begin position="202"/>
        <end position="223"/>
    </location>
</feature>